<evidence type="ECO:0000313" key="1">
    <source>
        <dbReference type="EMBL" id="ABW28028.1"/>
    </source>
</evidence>
<dbReference type="KEGG" id="amr:AM1_3032"/>
<dbReference type="EMBL" id="CP000828">
    <property type="protein sequence ID" value="ABW28028.1"/>
    <property type="molecule type" value="Genomic_DNA"/>
</dbReference>
<evidence type="ECO:0000313" key="2">
    <source>
        <dbReference type="Proteomes" id="UP000000268"/>
    </source>
</evidence>
<dbReference type="HOGENOM" id="CLU_3228063_0_0_3"/>
<gene>
    <name evidence="1" type="ordered locus">AM1_3032</name>
</gene>
<keyword evidence="2" id="KW-1185">Reference proteome</keyword>
<dbReference type="STRING" id="329726.AM1_3032"/>
<reference evidence="1 2" key="1">
    <citation type="journal article" date="2008" name="Proc. Natl. Acad. Sci. U.S.A.">
        <title>Niche adaptation and genome expansion in the chlorophyll d-producing cyanobacterium Acaryochloris marina.</title>
        <authorList>
            <person name="Swingley W.D."/>
            <person name="Chen M."/>
            <person name="Cheung P.C."/>
            <person name="Conrad A.L."/>
            <person name="Dejesa L.C."/>
            <person name="Hao J."/>
            <person name="Honchak B.M."/>
            <person name="Karbach L.E."/>
            <person name="Kurdoglu A."/>
            <person name="Lahiri S."/>
            <person name="Mastrian S.D."/>
            <person name="Miyashita H."/>
            <person name="Page L."/>
            <person name="Ramakrishna P."/>
            <person name="Satoh S."/>
            <person name="Sattley W.M."/>
            <person name="Shimada Y."/>
            <person name="Taylor H.L."/>
            <person name="Tomo T."/>
            <person name="Tsuchiya T."/>
            <person name="Wang Z.T."/>
            <person name="Raymond J."/>
            <person name="Mimuro M."/>
            <person name="Blankenship R.E."/>
            <person name="Touchman J.W."/>
        </authorList>
    </citation>
    <scope>NUCLEOTIDE SEQUENCE [LARGE SCALE GENOMIC DNA]</scope>
    <source>
        <strain evidence="2">MBIC 11017</strain>
    </source>
</reference>
<organism evidence="1 2">
    <name type="scientific">Acaryochloris marina (strain MBIC 11017)</name>
    <dbReference type="NCBI Taxonomy" id="329726"/>
    <lineage>
        <taxon>Bacteria</taxon>
        <taxon>Bacillati</taxon>
        <taxon>Cyanobacteriota</taxon>
        <taxon>Cyanophyceae</taxon>
        <taxon>Acaryochloridales</taxon>
        <taxon>Acaryochloridaceae</taxon>
        <taxon>Acaryochloris</taxon>
    </lineage>
</organism>
<dbReference type="AlphaFoldDB" id="B0CCJ9"/>
<name>B0CCJ9_ACAM1</name>
<sequence>MVEITIIILQIFRRQFGDFTLALAFQGDGIGSGFLTSRCQQTA</sequence>
<protein>
    <submittedName>
        <fullName evidence="1">Uncharacterized protein</fullName>
    </submittedName>
</protein>
<accession>B0CCJ9</accession>
<dbReference type="Proteomes" id="UP000000268">
    <property type="component" value="Chromosome"/>
</dbReference>
<proteinExistence type="predicted"/>